<dbReference type="GO" id="GO:0008168">
    <property type="term" value="F:methyltransferase activity"/>
    <property type="evidence" value="ECO:0007669"/>
    <property type="project" value="InterPro"/>
</dbReference>
<dbReference type="GO" id="GO:0003676">
    <property type="term" value="F:nucleic acid binding"/>
    <property type="evidence" value="ECO:0007669"/>
    <property type="project" value="InterPro"/>
</dbReference>
<keyword evidence="2" id="KW-1185">Reference proteome</keyword>
<dbReference type="EMBL" id="BPQM01000026">
    <property type="protein sequence ID" value="GJD77981.1"/>
    <property type="molecule type" value="Genomic_DNA"/>
</dbReference>
<accession>A0AA37HM84</accession>
<sequence>MIPAGHTAVMAQRCEAPDSLDLFCTPPWATRALIESVLRPRLLCRRWESAWDPACGLGHMSAVLEEYFAPVVATDVFEHGGVRTPWPAAWLRVQDFLDEQAETPVVDWIVTNPPFKVADAFVLRALELAQAGVAMLVRTAWIEGADRYQRIFNAHPPTFVAQFCERVPMVKGRWDPTASTATAYAWVIWTVRRGSAGHDPRARCTDLIWIPPGQRDALTRPDDAMRLGFQADAPLLACVE</sequence>
<evidence type="ECO:0008006" key="3">
    <source>
        <dbReference type="Google" id="ProtNLM"/>
    </source>
</evidence>
<gene>
    <name evidence="1" type="ORF">NBEOAGPD_1193</name>
</gene>
<dbReference type="InterPro" id="IPR002052">
    <property type="entry name" value="DNA_methylase_N6_adenine_CS"/>
</dbReference>
<dbReference type="GO" id="GO:0032259">
    <property type="term" value="P:methylation"/>
    <property type="evidence" value="ECO:0007669"/>
    <property type="project" value="InterPro"/>
</dbReference>
<proteinExistence type="predicted"/>
<dbReference type="Proteomes" id="UP001055108">
    <property type="component" value="Unassembled WGS sequence"/>
</dbReference>
<dbReference type="RefSeq" id="WP_238301712.1">
    <property type="nucleotide sequence ID" value="NZ_BPQM01000026.1"/>
</dbReference>
<reference evidence="1" key="1">
    <citation type="journal article" date="2016" name="Front. Microbiol.">
        <title>Genome Sequence of the Piezophilic, Mesophilic Sulfate-Reducing Bacterium Desulfovibrio indicus J2T.</title>
        <authorList>
            <person name="Cao J."/>
            <person name="Maignien L."/>
            <person name="Shao Z."/>
            <person name="Alain K."/>
            <person name="Jebbar M."/>
        </authorList>
    </citation>
    <scope>NUCLEOTIDE SEQUENCE</scope>
    <source>
        <strain evidence="1">NBRC 103626</strain>
    </source>
</reference>
<dbReference type="PROSITE" id="PS00092">
    <property type="entry name" value="N6_MTASE"/>
    <property type="match status" value="1"/>
</dbReference>
<evidence type="ECO:0000313" key="2">
    <source>
        <dbReference type="Proteomes" id="UP001055108"/>
    </source>
</evidence>
<reference evidence="1" key="2">
    <citation type="submission" date="2021-08" db="EMBL/GenBank/DDBJ databases">
        <authorList>
            <person name="Tani A."/>
            <person name="Ola A."/>
            <person name="Ogura Y."/>
            <person name="Katsura K."/>
            <person name="Hayashi T."/>
        </authorList>
    </citation>
    <scope>NUCLEOTIDE SEQUENCE</scope>
    <source>
        <strain evidence="1">NBRC 103626</strain>
    </source>
</reference>
<name>A0AA37HM84_9HYPH</name>
<dbReference type="AlphaFoldDB" id="A0AA37HM84"/>
<comment type="caution">
    <text evidence="1">The sequence shown here is derived from an EMBL/GenBank/DDBJ whole genome shotgun (WGS) entry which is preliminary data.</text>
</comment>
<protein>
    <recommendedName>
        <fullName evidence="3">Methyltransferase</fullName>
    </recommendedName>
</protein>
<organism evidence="1 2">
    <name type="scientific">Methylobacterium gregans</name>
    <dbReference type="NCBI Taxonomy" id="374424"/>
    <lineage>
        <taxon>Bacteria</taxon>
        <taxon>Pseudomonadati</taxon>
        <taxon>Pseudomonadota</taxon>
        <taxon>Alphaproteobacteria</taxon>
        <taxon>Hyphomicrobiales</taxon>
        <taxon>Methylobacteriaceae</taxon>
        <taxon>Methylobacterium</taxon>
    </lineage>
</organism>
<evidence type="ECO:0000313" key="1">
    <source>
        <dbReference type="EMBL" id="GJD77981.1"/>
    </source>
</evidence>
<dbReference type="InterPro" id="IPR029063">
    <property type="entry name" value="SAM-dependent_MTases_sf"/>
</dbReference>
<dbReference type="SUPFAM" id="SSF53335">
    <property type="entry name" value="S-adenosyl-L-methionine-dependent methyltransferases"/>
    <property type="match status" value="1"/>
</dbReference>